<dbReference type="SUPFAM" id="SSF55347">
    <property type="entry name" value="Glyceraldehyde-3-phosphate dehydrogenase-like, C-terminal domain"/>
    <property type="match status" value="1"/>
</dbReference>
<dbReference type="InterPro" id="IPR001282">
    <property type="entry name" value="G6P_DH"/>
</dbReference>
<comment type="caution">
    <text evidence="7">Lacks conserved residue(s) required for the propagation of feature annotation.</text>
</comment>
<dbReference type="PANTHER" id="PTHR23429:SF0">
    <property type="entry name" value="GLUCOSE-6-PHOSPHATE 1-DEHYDROGENASE"/>
    <property type="match status" value="1"/>
</dbReference>
<dbReference type="Pfam" id="PF00479">
    <property type="entry name" value="G6PD_N"/>
    <property type="match status" value="1"/>
</dbReference>
<organism evidence="10 11">
    <name type="scientific">Ectothiorhodospira haloalkaliphila</name>
    <dbReference type="NCBI Taxonomy" id="421628"/>
    <lineage>
        <taxon>Bacteria</taxon>
        <taxon>Pseudomonadati</taxon>
        <taxon>Pseudomonadota</taxon>
        <taxon>Gammaproteobacteria</taxon>
        <taxon>Chromatiales</taxon>
        <taxon>Ectothiorhodospiraceae</taxon>
        <taxon>Ectothiorhodospira</taxon>
    </lineage>
</organism>
<dbReference type="InterPro" id="IPR019796">
    <property type="entry name" value="G6P_DH_AS"/>
</dbReference>
<evidence type="ECO:0000259" key="8">
    <source>
        <dbReference type="Pfam" id="PF00479"/>
    </source>
</evidence>
<dbReference type="RefSeq" id="WP_025281012.1">
    <property type="nucleotide sequence ID" value="NZ_CP007268.1"/>
</dbReference>
<dbReference type="InterPro" id="IPR022674">
    <property type="entry name" value="G6P_DH_NAD-bd"/>
</dbReference>
<dbReference type="NCBIfam" id="TIGR00871">
    <property type="entry name" value="zwf"/>
    <property type="match status" value="1"/>
</dbReference>
<dbReference type="GO" id="GO:0009051">
    <property type="term" value="P:pentose-phosphate shunt, oxidative branch"/>
    <property type="evidence" value="ECO:0007669"/>
    <property type="project" value="TreeGrafter"/>
</dbReference>
<dbReference type="KEGG" id="hhc:M911_05000"/>
<evidence type="ECO:0000256" key="4">
    <source>
        <dbReference type="ARBA" id="ARBA00022857"/>
    </source>
</evidence>
<feature type="binding site" evidence="7">
    <location>
        <position position="192"/>
    </location>
    <ligand>
        <name>substrate</name>
    </ligand>
</feature>
<keyword evidence="4 7" id="KW-0521">NADP</keyword>
<feature type="binding site" evidence="7">
    <location>
        <position position="55"/>
    </location>
    <ligand>
        <name>NADP(+)</name>
        <dbReference type="ChEBI" id="CHEBI:58349"/>
    </ligand>
</feature>
<comment type="catalytic activity">
    <reaction evidence="7">
        <text>D-glucose 6-phosphate + NADP(+) = 6-phospho-D-glucono-1,5-lactone + NADPH + H(+)</text>
        <dbReference type="Rhea" id="RHEA:15841"/>
        <dbReference type="ChEBI" id="CHEBI:15378"/>
        <dbReference type="ChEBI" id="CHEBI:57783"/>
        <dbReference type="ChEBI" id="CHEBI:57955"/>
        <dbReference type="ChEBI" id="CHEBI:58349"/>
        <dbReference type="ChEBI" id="CHEBI:61548"/>
        <dbReference type="EC" id="1.1.1.49"/>
    </reaction>
</comment>
<sequence length="506" mass="56971">MHSPTPSVSRSPASGLMVIYGASGDLAQRKLFPALHHLARDGLLTDEFGVIGVSSKAFTEQGFRDHLDETVRPHLEGGLDETSWRWLLKRVSYVSVDWEDPDDFKCLAQQVREMDARWGTDSNHAHYLATPPSRFASLVAHLCEANILRRDPQARERVIIEKPFGHDLDSAIALNRRLLETLDEAQIYRIDHYLGKETVQNLMVFRFANAIFEPIWNRRYVDHVQITVAEDLGIGHRAGYYDGAGALRDMVPNHMMQLLSLIAMEPPASFNAEAVRNAKGDVLRAIPLFTADQVAQRTVRGQYGPGQISEEGDVHGYREEEGIAPDSPTETFAALRLEIDNWRWAGVPFYLRTGKRMPMRQTEIVIQFKSVPSMMFRSTGVEDLAPNRLLLRIQPREAIVLSFGAKRPGPSIRIADADLEFCYRDRFGLGPSTGYETLLFDALRADATLFQRADSIEGGWAVIDPILRVWDDSSPGDFPNYAAGTWGPEAADRLMQQDGRQWNNQP</sequence>
<evidence type="ECO:0000313" key="11">
    <source>
        <dbReference type="Proteomes" id="UP000019442"/>
    </source>
</evidence>
<dbReference type="HOGENOM" id="CLU_013524_5_0_6"/>
<proteinExistence type="inferred from homology"/>
<comment type="function">
    <text evidence="7">Catalyzes the oxidation of glucose 6-phosphate to 6-phosphogluconolactone.</text>
</comment>
<dbReference type="PROSITE" id="PS00069">
    <property type="entry name" value="G6P_DEHYDROGENASE"/>
    <property type="match status" value="1"/>
</dbReference>
<accession>W8L417</accession>
<feature type="binding site" evidence="7">
    <location>
        <position position="162"/>
    </location>
    <ligand>
        <name>NADP(+)</name>
        <dbReference type="ChEBI" id="CHEBI:58349"/>
    </ligand>
</feature>
<evidence type="ECO:0000256" key="7">
    <source>
        <dbReference type="HAMAP-Rule" id="MF_00966"/>
    </source>
</evidence>
<dbReference type="UniPathway" id="UPA00115">
    <property type="reaction ID" value="UER00408"/>
</dbReference>
<feature type="domain" description="Glucose-6-phosphate dehydrogenase C-terminal" evidence="9">
    <location>
        <begin position="203"/>
        <end position="503"/>
    </location>
</feature>
<dbReference type="AlphaFoldDB" id="W8L417"/>
<evidence type="ECO:0000259" key="9">
    <source>
        <dbReference type="Pfam" id="PF02781"/>
    </source>
</evidence>
<dbReference type="Gene3D" id="3.30.360.10">
    <property type="entry name" value="Dihydrodipicolinate Reductase, domain 2"/>
    <property type="match status" value="1"/>
</dbReference>
<feature type="binding site" evidence="7">
    <location>
        <position position="196"/>
    </location>
    <ligand>
        <name>substrate</name>
    </ligand>
</feature>
<feature type="binding site" evidence="7">
    <location>
        <position position="230"/>
    </location>
    <ligand>
        <name>substrate</name>
    </ligand>
</feature>
<feature type="domain" description="Glucose-6-phosphate dehydrogenase NAD-binding" evidence="8">
    <location>
        <begin position="18"/>
        <end position="201"/>
    </location>
</feature>
<evidence type="ECO:0000256" key="2">
    <source>
        <dbReference type="ARBA" id="ARBA00009975"/>
    </source>
</evidence>
<name>W8L417_9GAMM</name>
<dbReference type="OrthoDB" id="9802739at2"/>
<keyword evidence="3 7" id="KW-0313">Glucose metabolism</keyword>
<feature type="binding site" evidence="7">
    <location>
        <position position="355"/>
    </location>
    <ligand>
        <name>substrate</name>
    </ligand>
</feature>
<dbReference type="EMBL" id="CP007268">
    <property type="protein sequence ID" value="AHK78635.1"/>
    <property type="molecule type" value="Genomic_DNA"/>
</dbReference>
<comment type="pathway">
    <text evidence="1 7">Carbohydrate degradation; pentose phosphate pathway; D-ribulose 5-phosphate from D-glucose 6-phosphate (oxidative stage): step 1/3.</text>
</comment>
<dbReference type="GO" id="GO:0006006">
    <property type="term" value="P:glucose metabolic process"/>
    <property type="evidence" value="ECO:0007669"/>
    <property type="project" value="UniProtKB-KW"/>
</dbReference>
<dbReference type="SUPFAM" id="SSF51735">
    <property type="entry name" value="NAD(P)-binding Rossmann-fold domains"/>
    <property type="match status" value="1"/>
</dbReference>
<evidence type="ECO:0000256" key="5">
    <source>
        <dbReference type="ARBA" id="ARBA00023002"/>
    </source>
</evidence>
<dbReference type="GO" id="GO:0005829">
    <property type="term" value="C:cytosol"/>
    <property type="evidence" value="ECO:0007669"/>
    <property type="project" value="TreeGrafter"/>
</dbReference>
<keyword evidence="11" id="KW-1185">Reference proteome</keyword>
<keyword evidence="6 7" id="KW-0119">Carbohydrate metabolism</keyword>
<keyword evidence="5 7" id="KW-0560">Oxidoreductase</keyword>
<dbReference type="PRINTS" id="PR00079">
    <property type="entry name" value="G6PDHDRGNASE"/>
</dbReference>
<dbReference type="PATRIC" id="fig|1354791.3.peg.1441"/>
<evidence type="ECO:0000256" key="1">
    <source>
        <dbReference type="ARBA" id="ARBA00004937"/>
    </source>
</evidence>
<gene>
    <name evidence="7" type="primary">zwf</name>
    <name evidence="10" type="ORF">M911_05000</name>
</gene>
<feature type="binding site" evidence="7">
    <location>
        <position position="249"/>
    </location>
    <ligand>
        <name>substrate</name>
    </ligand>
</feature>
<evidence type="ECO:0000313" key="10">
    <source>
        <dbReference type="EMBL" id="AHK78635.1"/>
    </source>
</evidence>
<dbReference type="InterPro" id="IPR022675">
    <property type="entry name" value="G6P_DH_C"/>
</dbReference>
<feature type="active site" description="Proton acceptor" evidence="7">
    <location>
        <position position="254"/>
    </location>
</feature>
<evidence type="ECO:0000256" key="6">
    <source>
        <dbReference type="ARBA" id="ARBA00023277"/>
    </source>
</evidence>
<dbReference type="HAMAP" id="MF_00966">
    <property type="entry name" value="G6PD"/>
    <property type="match status" value="1"/>
</dbReference>
<comment type="similarity">
    <text evidence="2 7">Belongs to the glucose-6-phosphate dehydrogenase family.</text>
</comment>
<dbReference type="PIRSF" id="PIRSF000110">
    <property type="entry name" value="G6PD"/>
    <property type="match status" value="1"/>
</dbReference>
<dbReference type="GO" id="GO:0050661">
    <property type="term" value="F:NADP binding"/>
    <property type="evidence" value="ECO:0007669"/>
    <property type="project" value="UniProtKB-UniRule"/>
</dbReference>
<protein>
    <recommendedName>
        <fullName evidence="7">Glucose-6-phosphate 1-dehydrogenase</fullName>
        <shortName evidence="7">G6PD</shortName>
        <ecNumber evidence="7">1.1.1.49</ecNumber>
    </recommendedName>
</protein>
<reference evidence="10 11" key="1">
    <citation type="journal article" date="2014" name="J Genomics">
        <title>Draft Genome Sequence of the Extremely Halophilic Phototrophic Purple Sulfur Bacterium Halorhodospira halochloris.</title>
        <authorList>
            <person name="Singh K.S."/>
            <person name="Kirksey J."/>
            <person name="Hoff W.D."/>
            <person name="Deole R."/>
        </authorList>
    </citation>
    <scope>NUCLEOTIDE SEQUENCE [LARGE SCALE GENOMIC DNA]</scope>
    <source>
        <strain evidence="10 11">A</strain>
    </source>
</reference>
<dbReference type="GO" id="GO:0004345">
    <property type="term" value="F:glucose-6-phosphate dehydrogenase activity"/>
    <property type="evidence" value="ECO:0007669"/>
    <property type="project" value="UniProtKB-UniRule"/>
</dbReference>
<dbReference type="Proteomes" id="UP000019442">
    <property type="component" value="Chromosome"/>
</dbReference>
<dbReference type="InterPro" id="IPR036291">
    <property type="entry name" value="NAD(P)-bd_dom_sf"/>
</dbReference>
<dbReference type="EC" id="1.1.1.49" evidence="7"/>
<evidence type="ECO:0000256" key="3">
    <source>
        <dbReference type="ARBA" id="ARBA00022526"/>
    </source>
</evidence>
<dbReference type="Gene3D" id="3.40.50.720">
    <property type="entry name" value="NAD(P)-binding Rossmann-like Domain"/>
    <property type="match status" value="1"/>
</dbReference>
<dbReference type="PANTHER" id="PTHR23429">
    <property type="entry name" value="GLUCOSE-6-PHOSPHATE 1-DEHYDROGENASE G6PD"/>
    <property type="match status" value="1"/>
</dbReference>
<dbReference type="Pfam" id="PF02781">
    <property type="entry name" value="G6PD_C"/>
    <property type="match status" value="1"/>
</dbReference>
<reference evidence="11" key="2">
    <citation type="submission" date="2014-02" db="EMBL/GenBank/DDBJ databases">
        <title>Draft Genome Sequence of extremely halophilic bacteria Halorhodospira halochloris.</title>
        <authorList>
            <person name="Singh K.S."/>
        </authorList>
    </citation>
    <scope>NUCLEOTIDE SEQUENCE [LARGE SCALE GENOMIC DNA]</scope>
    <source>
        <strain evidence="11">A</strain>
    </source>
</reference>